<dbReference type="Proteomes" id="UP001500037">
    <property type="component" value="Unassembled WGS sequence"/>
</dbReference>
<dbReference type="CDD" id="cd02440">
    <property type="entry name" value="AdoMet_MTases"/>
    <property type="match status" value="1"/>
</dbReference>
<dbReference type="RefSeq" id="WP_344444858.1">
    <property type="nucleotide sequence ID" value="NZ_BAAALF010000132.1"/>
</dbReference>
<feature type="domain" description="Methyltransferase" evidence="1">
    <location>
        <begin position="44"/>
        <end position="137"/>
    </location>
</feature>
<dbReference type="GO" id="GO:0032259">
    <property type="term" value="P:methylation"/>
    <property type="evidence" value="ECO:0007669"/>
    <property type="project" value="UniProtKB-KW"/>
</dbReference>
<accession>A0ABN1WPY1</accession>
<dbReference type="EMBL" id="BAAALF010000132">
    <property type="protein sequence ID" value="GAA1259117.1"/>
    <property type="molecule type" value="Genomic_DNA"/>
</dbReference>
<dbReference type="SUPFAM" id="SSF53335">
    <property type="entry name" value="S-adenosyl-L-methionine-dependent methyltransferases"/>
    <property type="match status" value="1"/>
</dbReference>
<keyword evidence="2" id="KW-0489">Methyltransferase</keyword>
<dbReference type="Pfam" id="PF13649">
    <property type="entry name" value="Methyltransf_25"/>
    <property type="match status" value="1"/>
</dbReference>
<keyword evidence="2" id="KW-0808">Transferase</keyword>
<dbReference type="GO" id="GO:0008168">
    <property type="term" value="F:methyltransferase activity"/>
    <property type="evidence" value="ECO:0007669"/>
    <property type="project" value="UniProtKB-KW"/>
</dbReference>
<gene>
    <name evidence="2" type="ORF">GCM10009665_56550</name>
</gene>
<dbReference type="InterPro" id="IPR041698">
    <property type="entry name" value="Methyltransf_25"/>
</dbReference>
<protein>
    <submittedName>
        <fullName evidence="2">Class I SAM-dependent methyltransferase</fullName>
    </submittedName>
</protein>
<keyword evidence="3" id="KW-1185">Reference proteome</keyword>
<dbReference type="Gene3D" id="3.40.50.150">
    <property type="entry name" value="Vaccinia Virus protein VP39"/>
    <property type="match status" value="2"/>
</dbReference>
<dbReference type="InterPro" id="IPR029063">
    <property type="entry name" value="SAM-dependent_MTases_sf"/>
</dbReference>
<organism evidence="2 3">
    <name type="scientific">Kitasatospora nipponensis</name>
    <dbReference type="NCBI Taxonomy" id="258049"/>
    <lineage>
        <taxon>Bacteria</taxon>
        <taxon>Bacillati</taxon>
        <taxon>Actinomycetota</taxon>
        <taxon>Actinomycetes</taxon>
        <taxon>Kitasatosporales</taxon>
        <taxon>Streptomycetaceae</taxon>
        <taxon>Kitasatospora</taxon>
    </lineage>
</organism>
<evidence type="ECO:0000313" key="3">
    <source>
        <dbReference type="Proteomes" id="UP001500037"/>
    </source>
</evidence>
<name>A0ABN1WPY1_9ACTN</name>
<proteinExistence type="predicted"/>
<evidence type="ECO:0000259" key="1">
    <source>
        <dbReference type="Pfam" id="PF13649"/>
    </source>
</evidence>
<reference evidence="2 3" key="1">
    <citation type="journal article" date="2019" name="Int. J. Syst. Evol. Microbiol.">
        <title>The Global Catalogue of Microorganisms (GCM) 10K type strain sequencing project: providing services to taxonomists for standard genome sequencing and annotation.</title>
        <authorList>
            <consortium name="The Broad Institute Genomics Platform"/>
            <consortium name="The Broad Institute Genome Sequencing Center for Infectious Disease"/>
            <person name="Wu L."/>
            <person name="Ma J."/>
        </authorList>
    </citation>
    <scope>NUCLEOTIDE SEQUENCE [LARGE SCALE GENOMIC DNA]</scope>
    <source>
        <strain evidence="2 3">JCM 13004</strain>
    </source>
</reference>
<evidence type="ECO:0000313" key="2">
    <source>
        <dbReference type="EMBL" id="GAA1259117.1"/>
    </source>
</evidence>
<sequence length="245" mass="27302">MAMKGYDPMDSFRQDTADRYDDHLRGDEAATVAFLRERAAGGAVLELAVGTGRIALPLAASGVRVDGVDLSPEMVGRLRAKPGGDDLTVVMGDFAEVPVEGSYRLVYLVYNTLFNLLTQDDQVRCFQNVAEHLDEDGEFVVEAFVPGYLHRLRDDQYVDAEHIAVGRVTLDVGRHDPVRQVLDESHVVLSPQGTSVFPIVCRYAWPSELDLMARIAGLRLRERWSGWEREPFTATSRNCVSVYGR</sequence>
<comment type="caution">
    <text evidence="2">The sequence shown here is derived from an EMBL/GenBank/DDBJ whole genome shotgun (WGS) entry which is preliminary data.</text>
</comment>